<evidence type="ECO:0000259" key="2">
    <source>
        <dbReference type="Pfam" id="PF02823"/>
    </source>
</evidence>
<name>A0ABX1HPY9_9BACT</name>
<sequence length="132" mass="14537">MNTMNLKVLLPFRVFLDIGQVSRIVLETSAGAYGLLPRRLDCVAALVPGIFTYETTDGRVHYLAVDEGVLLKAGLDVSVSVRNAIGGVGLGQLRELVEQDFRRHDAEEQAARTTLRKIETGLLTRLETLQQS</sequence>
<gene>
    <name evidence="3" type="ORF">HBN54_003909</name>
</gene>
<dbReference type="NCBIfam" id="NF004871">
    <property type="entry name" value="PRK06228.1"/>
    <property type="match status" value="1"/>
</dbReference>
<dbReference type="NCBIfam" id="TIGR03166">
    <property type="entry name" value="alt_F1F0_F1_eps"/>
    <property type="match status" value="1"/>
</dbReference>
<dbReference type="SUPFAM" id="SSF51344">
    <property type="entry name" value="Epsilon subunit of F1F0-ATP synthase N-terminal domain"/>
    <property type="match status" value="1"/>
</dbReference>
<evidence type="ECO:0000313" key="3">
    <source>
        <dbReference type="EMBL" id="NKI91292.1"/>
    </source>
</evidence>
<keyword evidence="4" id="KW-1185">Reference proteome</keyword>
<comment type="caution">
    <text evidence="3">The sequence shown here is derived from an EMBL/GenBank/DDBJ whole genome shotgun (WGS) entry which is preliminary data.</text>
</comment>
<dbReference type="InterPro" id="IPR036771">
    <property type="entry name" value="ATPsynth_dsu/esu_N"/>
</dbReference>
<dbReference type="Pfam" id="PF02823">
    <property type="entry name" value="ATP-synt_DE_N"/>
    <property type="match status" value="1"/>
</dbReference>
<dbReference type="Proteomes" id="UP000717634">
    <property type="component" value="Unassembled WGS sequence"/>
</dbReference>
<dbReference type="Gene3D" id="2.60.15.10">
    <property type="entry name" value="F0F1 ATP synthase delta/epsilon subunit, N-terminal"/>
    <property type="match status" value="1"/>
</dbReference>
<dbReference type="InterPro" id="IPR020546">
    <property type="entry name" value="ATP_synth_F1_dsu/esu_N"/>
</dbReference>
<organism evidence="3 4">
    <name type="scientific">Hymenobacter artigasi</name>
    <dbReference type="NCBI Taxonomy" id="2719616"/>
    <lineage>
        <taxon>Bacteria</taxon>
        <taxon>Pseudomonadati</taxon>
        <taxon>Bacteroidota</taxon>
        <taxon>Cytophagia</taxon>
        <taxon>Cytophagales</taxon>
        <taxon>Hymenobacteraceae</taxon>
        <taxon>Hymenobacter</taxon>
    </lineage>
</organism>
<keyword evidence="1" id="KW-0139">CF(1)</keyword>
<evidence type="ECO:0000256" key="1">
    <source>
        <dbReference type="ARBA" id="ARBA00023196"/>
    </source>
</evidence>
<accession>A0ABX1HPY9</accession>
<keyword evidence="1" id="KW-0066">ATP synthesis</keyword>
<dbReference type="RefSeq" id="WP_210428119.1">
    <property type="nucleotide sequence ID" value="NZ_JAAVTK010000015.1"/>
</dbReference>
<feature type="domain" description="ATP synthase F1 complex delta/epsilon subunit N-terminal" evidence="2">
    <location>
        <begin position="4"/>
        <end position="84"/>
    </location>
</feature>
<dbReference type="EMBL" id="JAAVTK010000015">
    <property type="protein sequence ID" value="NKI91292.1"/>
    <property type="molecule type" value="Genomic_DNA"/>
</dbReference>
<protein>
    <submittedName>
        <fullName evidence="3">F-type H+-transporting ATPase subunit epsilon</fullName>
    </submittedName>
</protein>
<proteinExistence type="predicted"/>
<evidence type="ECO:0000313" key="4">
    <source>
        <dbReference type="Proteomes" id="UP000717634"/>
    </source>
</evidence>
<dbReference type="InterPro" id="IPR024037">
    <property type="entry name" value="Alt_ATP_synth_F1_esu"/>
</dbReference>
<reference evidence="3 4" key="1">
    <citation type="submission" date="2020-03" db="EMBL/GenBank/DDBJ databases">
        <title>Genomic Encyclopedia of Type Strains, Phase IV (KMG-V): Genome sequencing to study the core and pangenomes of soil and plant-associated prokaryotes.</title>
        <authorList>
            <person name="Whitman W."/>
        </authorList>
    </citation>
    <scope>NUCLEOTIDE SEQUENCE [LARGE SCALE GENOMIC DNA]</scope>
    <source>
        <strain evidence="3 4">1B</strain>
    </source>
</reference>